<dbReference type="PANTHER" id="PTHR42695:SF5">
    <property type="entry name" value="GLUTAMINE AMIDOTRANSFERASE YLR126C-RELATED"/>
    <property type="match status" value="1"/>
</dbReference>
<geneLocation type="plasmid" evidence="3">
    <name>pDESSD</name>
</geneLocation>
<keyword evidence="2" id="KW-0614">Plasmid</keyword>
<dbReference type="SUPFAM" id="SSF52317">
    <property type="entry name" value="Class I glutamine amidotransferase-like"/>
    <property type="match status" value="1"/>
</dbReference>
<evidence type="ECO:0000313" key="2">
    <source>
        <dbReference type="EMBL" id="AGF80091.1"/>
    </source>
</evidence>
<protein>
    <submittedName>
        <fullName evidence="2">GMP synthase family protein</fullName>
    </submittedName>
</protein>
<accession>M1PUT7</accession>
<dbReference type="InterPro" id="IPR017926">
    <property type="entry name" value="GATASE"/>
</dbReference>
<dbReference type="PANTHER" id="PTHR42695">
    <property type="entry name" value="GLUTAMINE AMIDOTRANSFERASE YLR126C-RELATED"/>
    <property type="match status" value="1"/>
</dbReference>
<dbReference type="AlphaFoldDB" id="M1PUT7"/>
<evidence type="ECO:0000313" key="3">
    <source>
        <dbReference type="Proteomes" id="UP000011721"/>
    </source>
</evidence>
<evidence type="ECO:0000259" key="1">
    <source>
        <dbReference type="Pfam" id="PF00117"/>
    </source>
</evidence>
<gene>
    <name evidence="2" type="ordered locus">UWK_03582</name>
</gene>
<dbReference type="PROSITE" id="PS51273">
    <property type="entry name" value="GATASE_TYPE_1"/>
    <property type="match status" value="1"/>
</dbReference>
<feature type="domain" description="Glutamine amidotransferase" evidence="1">
    <location>
        <begin position="89"/>
        <end position="191"/>
    </location>
</feature>
<dbReference type="InterPro" id="IPR044992">
    <property type="entry name" value="ChyE-like"/>
</dbReference>
<name>M1PUT7_DESSD</name>
<dbReference type="KEGG" id="dsf:UWK_03582"/>
<organism evidence="2 3">
    <name type="scientific">Desulfocapsa sulfexigens (strain DSM 10523 / SB164P1)</name>
    <dbReference type="NCBI Taxonomy" id="1167006"/>
    <lineage>
        <taxon>Bacteria</taxon>
        <taxon>Pseudomonadati</taxon>
        <taxon>Thermodesulfobacteriota</taxon>
        <taxon>Desulfobulbia</taxon>
        <taxon>Desulfobulbales</taxon>
        <taxon>Desulfocapsaceae</taxon>
        <taxon>Desulfocapsa</taxon>
    </lineage>
</organism>
<dbReference type="CDD" id="cd01741">
    <property type="entry name" value="GATase1_1"/>
    <property type="match status" value="1"/>
</dbReference>
<dbReference type="EMBL" id="CP003986">
    <property type="protein sequence ID" value="AGF80091.1"/>
    <property type="molecule type" value="Genomic_DNA"/>
</dbReference>
<dbReference type="InterPro" id="IPR029062">
    <property type="entry name" value="Class_I_gatase-like"/>
</dbReference>
<keyword evidence="3" id="KW-1185">Reference proteome</keyword>
<dbReference type="Pfam" id="PF00117">
    <property type="entry name" value="GATase"/>
    <property type="match status" value="1"/>
</dbReference>
<dbReference type="Proteomes" id="UP000011721">
    <property type="component" value="Plasmid unnamed"/>
</dbReference>
<dbReference type="HOGENOM" id="CLU_054974_0_2_7"/>
<dbReference type="Gene3D" id="3.40.50.880">
    <property type="match status" value="1"/>
</dbReference>
<sequence length="242" mass="27352">MKIGLLLCDHVLEPLREAAKGDYDCMYEAMVTKAAHQIHLAAPLTIKKYFVIDEYFPDSPNDCDAWLVTCSHHDANEDNHWISRLKCFVLEIIEYRKPLAGICFGHQLISLVLGGKVARRNKWIAGVQKVHLRSNQFSSQPNIKLLSLHRDEVTVAPPNANVIASSSQVPIAMLSIPPNILTFQHHMEYTKRYLIALINSRKDLIGSEITQIALNGMSQDLDSSYAGRLLLKFLAQHRNLNQ</sequence>
<proteinExistence type="predicted"/>
<reference evidence="3" key="1">
    <citation type="journal article" date="2013" name="Stand. Genomic Sci.">
        <title>Complete genome sequence of Desulfocapsa sulfexigens, a marine deltaproteobacterium specialized in disproportionating inorganic sulfur compounds.</title>
        <authorList>
            <person name="Finster K.W."/>
            <person name="Kjeldsen K.U."/>
            <person name="Kube M."/>
            <person name="Reinhardt R."/>
            <person name="Mussmann M."/>
            <person name="Amann R."/>
            <person name="Schreiber L."/>
        </authorList>
    </citation>
    <scope>NUCLEOTIDE SEQUENCE [LARGE SCALE GENOMIC DNA]</scope>
    <source>
        <strain evidence="3">DSM 10523 / SB164P1</strain>
        <plasmid evidence="3">pDESSD</plasmid>
    </source>
</reference>
<dbReference type="GO" id="GO:0005829">
    <property type="term" value="C:cytosol"/>
    <property type="evidence" value="ECO:0007669"/>
    <property type="project" value="TreeGrafter"/>
</dbReference>